<evidence type="ECO:0000259" key="5">
    <source>
        <dbReference type="Pfam" id="PF01494"/>
    </source>
</evidence>
<gene>
    <name evidence="6" type="ORF">DFP72DRAFT_968000</name>
</gene>
<reference evidence="6 7" key="1">
    <citation type="submission" date="2020-07" db="EMBL/GenBank/DDBJ databases">
        <title>Comparative genomics of pyrophilous fungi reveals a link between fire events and developmental genes.</title>
        <authorList>
            <consortium name="DOE Joint Genome Institute"/>
            <person name="Steindorff A.S."/>
            <person name="Carver A."/>
            <person name="Calhoun S."/>
            <person name="Stillman K."/>
            <person name="Liu H."/>
            <person name="Lipzen A."/>
            <person name="Pangilinan J."/>
            <person name="Labutti K."/>
            <person name="Bruns T.D."/>
            <person name="Grigoriev I.V."/>
        </authorList>
    </citation>
    <scope>NUCLEOTIDE SEQUENCE [LARGE SCALE GENOMIC DNA]</scope>
    <source>
        <strain evidence="6 7">CBS 144469</strain>
    </source>
</reference>
<protein>
    <submittedName>
        <fullName evidence="6">Monooxygenase</fullName>
    </submittedName>
</protein>
<name>A0A8H6HT24_9AGAR</name>
<dbReference type="PANTHER" id="PTHR46972:SF1">
    <property type="entry name" value="FAD DEPENDENT OXIDOREDUCTASE DOMAIN-CONTAINING PROTEIN"/>
    <property type="match status" value="1"/>
</dbReference>
<dbReference type="OrthoDB" id="655030at2759"/>
<proteinExistence type="predicted"/>
<feature type="domain" description="FAD-binding" evidence="5">
    <location>
        <begin position="308"/>
        <end position="369"/>
    </location>
</feature>
<sequence length="401" mass="43544">MSTTSVSQMHVAIVGGGPGGLSLAAILKKLQIRYTVFELDPSRFARSQGGTLDIHKDSGRLALEETGLLDEFKKHMRVDATELYVRDKTGAVLMHDTEEGEEDPARPEIDRARLRDILLDALEPETIKWGKKVSSVSYTDGEGGRKFSLDFADGTSAGGFDILVGADGVWSKVRSLRSDVLPPYSGAMCVSTSISSFSDKYPQLAAFVGKGSSMCIGGKDLVVAQKNGDGSVKTYIIFPGPENWKDVSGIDWSKPQKEVLENFMETYYSDWSDTTKQLIALCDEGELAVRPLYQYPPGYSFEKKLAGVTLLGDAAHVMTPLAGVGVNLALHDAFDLAHALQKIEAGTSAEQAIGEYEAVMFERATKNVTKTQQNQNLFLKGLEVKDIMDGLAQVFGGGEEH</sequence>
<dbReference type="Pfam" id="PF01494">
    <property type="entry name" value="FAD_binding_3"/>
    <property type="match status" value="2"/>
</dbReference>
<dbReference type="PANTHER" id="PTHR46972">
    <property type="entry name" value="MONOOXYGENASE ASQM-RELATED"/>
    <property type="match status" value="1"/>
</dbReference>
<evidence type="ECO:0000256" key="2">
    <source>
        <dbReference type="ARBA" id="ARBA00022827"/>
    </source>
</evidence>
<evidence type="ECO:0000256" key="1">
    <source>
        <dbReference type="ARBA" id="ARBA00022630"/>
    </source>
</evidence>
<comment type="caution">
    <text evidence="6">The sequence shown here is derived from an EMBL/GenBank/DDBJ whole genome shotgun (WGS) entry which is preliminary data.</text>
</comment>
<accession>A0A8H6HT24</accession>
<evidence type="ECO:0000256" key="4">
    <source>
        <dbReference type="ARBA" id="ARBA00023033"/>
    </source>
</evidence>
<dbReference type="Proteomes" id="UP000521943">
    <property type="component" value="Unassembled WGS sequence"/>
</dbReference>
<dbReference type="AlphaFoldDB" id="A0A8H6HT24"/>
<evidence type="ECO:0000256" key="3">
    <source>
        <dbReference type="ARBA" id="ARBA00023002"/>
    </source>
</evidence>
<feature type="domain" description="FAD-binding" evidence="5">
    <location>
        <begin position="9"/>
        <end position="175"/>
    </location>
</feature>
<dbReference type="InterPro" id="IPR036188">
    <property type="entry name" value="FAD/NAD-bd_sf"/>
</dbReference>
<dbReference type="PRINTS" id="PR00420">
    <property type="entry name" value="RNGMNOXGNASE"/>
</dbReference>
<dbReference type="Gene3D" id="3.50.50.60">
    <property type="entry name" value="FAD/NAD(P)-binding domain"/>
    <property type="match status" value="1"/>
</dbReference>
<dbReference type="SUPFAM" id="SSF51905">
    <property type="entry name" value="FAD/NAD(P)-binding domain"/>
    <property type="match status" value="1"/>
</dbReference>
<keyword evidence="2" id="KW-0274">FAD</keyword>
<dbReference type="EMBL" id="JACGCI010000045">
    <property type="protein sequence ID" value="KAF6752275.1"/>
    <property type="molecule type" value="Genomic_DNA"/>
</dbReference>
<dbReference type="GO" id="GO:0071949">
    <property type="term" value="F:FAD binding"/>
    <property type="evidence" value="ECO:0007669"/>
    <property type="project" value="InterPro"/>
</dbReference>
<keyword evidence="3" id="KW-0560">Oxidoreductase</keyword>
<keyword evidence="7" id="KW-1185">Reference proteome</keyword>
<evidence type="ECO:0000313" key="6">
    <source>
        <dbReference type="EMBL" id="KAF6752275.1"/>
    </source>
</evidence>
<evidence type="ECO:0000313" key="7">
    <source>
        <dbReference type="Proteomes" id="UP000521943"/>
    </source>
</evidence>
<keyword evidence="4 6" id="KW-0503">Monooxygenase</keyword>
<dbReference type="GO" id="GO:0004497">
    <property type="term" value="F:monooxygenase activity"/>
    <property type="evidence" value="ECO:0007669"/>
    <property type="project" value="UniProtKB-KW"/>
</dbReference>
<keyword evidence="1" id="KW-0285">Flavoprotein</keyword>
<organism evidence="6 7">
    <name type="scientific">Ephemerocybe angulata</name>
    <dbReference type="NCBI Taxonomy" id="980116"/>
    <lineage>
        <taxon>Eukaryota</taxon>
        <taxon>Fungi</taxon>
        <taxon>Dikarya</taxon>
        <taxon>Basidiomycota</taxon>
        <taxon>Agaricomycotina</taxon>
        <taxon>Agaricomycetes</taxon>
        <taxon>Agaricomycetidae</taxon>
        <taxon>Agaricales</taxon>
        <taxon>Agaricineae</taxon>
        <taxon>Psathyrellaceae</taxon>
        <taxon>Ephemerocybe</taxon>
    </lineage>
</organism>
<dbReference type="InterPro" id="IPR002938">
    <property type="entry name" value="FAD-bd"/>
</dbReference>